<name>A3K9F2_SAGS3</name>
<protein>
    <recommendedName>
        <fullName evidence="3">Heme oxygenase</fullName>
    </recommendedName>
</protein>
<dbReference type="Gene3D" id="1.20.910.10">
    <property type="entry name" value="Heme oxygenase-like"/>
    <property type="match status" value="1"/>
</dbReference>
<comment type="caution">
    <text evidence="1">The sequence shown here is derived from an EMBL/GenBank/DDBJ whole genome shotgun (WGS) entry which is preliminary data.</text>
</comment>
<reference evidence="1 2" key="1">
    <citation type="submission" date="2006-06" db="EMBL/GenBank/DDBJ databases">
        <authorList>
            <person name="Moran M.A."/>
            <person name="Ferriera S."/>
            <person name="Johnson J."/>
            <person name="Kravitz S."/>
            <person name="Beeson K."/>
            <person name="Sutton G."/>
            <person name="Rogers Y.-H."/>
            <person name="Friedman R."/>
            <person name="Frazier M."/>
            <person name="Venter J.C."/>
        </authorList>
    </citation>
    <scope>NUCLEOTIDE SEQUENCE [LARGE SCALE GENOMIC DNA]</scope>
    <source>
        <strain evidence="1 2">E-37</strain>
    </source>
</reference>
<dbReference type="SUPFAM" id="SSF48613">
    <property type="entry name" value="Heme oxygenase-like"/>
    <property type="match status" value="1"/>
</dbReference>
<accession>A3K9F2</accession>
<dbReference type="AlphaFoldDB" id="A3K9F2"/>
<dbReference type="Proteomes" id="UP000005713">
    <property type="component" value="Unassembled WGS sequence"/>
</dbReference>
<dbReference type="InterPro" id="IPR016084">
    <property type="entry name" value="Haem_Oase-like_multi-hlx"/>
</dbReference>
<gene>
    <name evidence="1" type="ORF">SSE37_05557</name>
</gene>
<organism evidence="1 2">
    <name type="scientific">Sagittula stellata (strain ATCC 700073 / DSM 11524 / E-37)</name>
    <dbReference type="NCBI Taxonomy" id="388399"/>
    <lineage>
        <taxon>Bacteria</taxon>
        <taxon>Pseudomonadati</taxon>
        <taxon>Pseudomonadota</taxon>
        <taxon>Alphaproteobacteria</taxon>
        <taxon>Rhodobacterales</taxon>
        <taxon>Roseobacteraceae</taxon>
        <taxon>Sagittula</taxon>
    </lineage>
</organism>
<dbReference type="OrthoDB" id="7629404at2"/>
<evidence type="ECO:0000313" key="2">
    <source>
        <dbReference type="Proteomes" id="UP000005713"/>
    </source>
</evidence>
<dbReference type="RefSeq" id="WP_005862984.1">
    <property type="nucleotide sequence ID" value="NZ_AAYA01000018.1"/>
</dbReference>
<evidence type="ECO:0000313" key="1">
    <source>
        <dbReference type="EMBL" id="EBA06096.1"/>
    </source>
</evidence>
<proteinExistence type="predicted"/>
<dbReference type="eggNOG" id="ENOG5032YJM">
    <property type="taxonomic scope" value="Bacteria"/>
</dbReference>
<evidence type="ECO:0008006" key="3">
    <source>
        <dbReference type="Google" id="ProtNLM"/>
    </source>
</evidence>
<dbReference type="EMBL" id="AAYA01000018">
    <property type="protein sequence ID" value="EBA06096.1"/>
    <property type="molecule type" value="Genomic_DNA"/>
</dbReference>
<keyword evidence="2" id="KW-1185">Reference proteome</keyword>
<sequence length="215" mass="23949">MQSVKNSAEQLQCFCVVRFWNSKEGRLTLILLADVSLSGGQDTLSLRHRIRNDTRLDHARVEQSFDHVLQDPHANLNEFLRAQQAAVLALCNRTIDNRALLSRDIIVDLLRRLFSDVGPGSTQGQAGQPLHPVAIDYIVLGSRLGTEVIRRRLVKAEPNIAVPRYFLAAPVGPVWQRHCAVLDQMAARSPEADRIVADAMEAFRIFERAAAAHAS</sequence>